<dbReference type="OrthoDB" id="420736at2759"/>
<dbReference type="AlphaFoldDB" id="A0A813JV28"/>
<comment type="caution">
    <text evidence="3">The sequence shown here is derived from an EMBL/GenBank/DDBJ whole genome shotgun (WGS) entry which is preliminary data.</text>
</comment>
<evidence type="ECO:0000313" key="4">
    <source>
        <dbReference type="Proteomes" id="UP000626109"/>
    </source>
</evidence>
<dbReference type="EMBL" id="CAJNNW010026474">
    <property type="protein sequence ID" value="CAE8685711.1"/>
    <property type="molecule type" value="Genomic_DNA"/>
</dbReference>
<evidence type="ECO:0000313" key="2">
    <source>
        <dbReference type="EMBL" id="CAE8589914.1"/>
    </source>
</evidence>
<evidence type="ECO:0000256" key="1">
    <source>
        <dbReference type="SAM" id="MobiDB-lite"/>
    </source>
</evidence>
<dbReference type="InterPro" id="IPR012677">
    <property type="entry name" value="Nucleotide-bd_a/b_plait_sf"/>
</dbReference>
<dbReference type="Proteomes" id="UP000626109">
    <property type="component" value="Unassembled WGS sequence"/>
</dbReference>
<proteinExistence type="predicted"/>
<evidence type="ECO:0000313" key="5">
    <source>
        <dbReference type="Proteomes" id="UP000654075"/>
    </source>
</evidence>
<feature type="compositionally biased region" description="Basic residues" evidence="1">
    <location>
        <begin position="134"/>
        <end position="163"/>
    </location>
</feature>
<dbReference type="InterPro" id="IPR035979">
    <property type="entry name" value="RBD_domain_sf"/>
</dbReference>
<feature type="compositionally biased region" description="Basic and acidic residues" evidence="1">
    <location>
        <begin position="93"/>
        <end position="106"/>
    </location>
</feature>
<feature type="compositionally biased region" description="Gly residues" evidence="1">
    <location>
        <begin position="124"/>
        <end position="133"/>
    </location>
</feature>
<dbReference type="Proteomes" id="UP000654075">
    <property type="component" value="Unassembled WGS sequence"/>
</dbReference>
<dbReference type="GO" id="GO:0003676">
    <property type="term" value="F:nucleic acid binding"/>
    <property type="evidence" value="ECO:0007669"/>
    <property type="project" value="InterPro"/>
</dbReference>
<evidence type="ECO:0008006" key="6">
    <source>
        <dbReference type="Google" id="ProtNLM"/>
    </source>
</evidence>
<dbReference type="EMBL" id="CAJNNV010003966">
    <property type="protein sequence ID" value="CAE8589914.1"/>
    <property type="molecule type" value="Genomic_DNA"/>
</dbReference>
<name>A0A813JV28_POLGL</name>
<sequence>MSGSGMSEREIEITEGVSVATTRKTLKQALESYGEIEICHMGDRHIGPEQLPWVRFSRKESAEAALEQIQKETIFVDGLLIKANWRTNRSRAPPREKVVESATGRRDMELTSRDLFLAQARARAGGGDSGGGSSRKRSRSRDRRKRSRTKSRSRSRSRDRRRR</sequence>
<dbReference type="CDD" id="cd00590">
    <property type="entry name" value="RRM_SF"/>
    <property type="match status" value="1"/>
</dbReference>
<organism evidence="3 4">
    <name type="scientific">Polarella glacialis</name>
    <name type="common">Dinoflagellate</name>
    <dbReference type="NCBI Taxonomy" id="89957"/>
    <lineage>
        <taxon>Eukaryota</taxon>
        <taxon>Sar</taxon>
        <taxon>Alveolata</taxon>
        <taxon>Dinophyceae</taxon>
        <taxon>Suessiales</taxon>
        <taxon>Suessiaceae</taxon>
        <taxon>Polarella</taxon>
    </lineage>
</organism>
<dbReference type="SUPFAM" id="SSF54928">
    <property type="entry name" value="RNA-binding domain, RBD"/>
    <property type="match status" value="1"/>
</dbReference>
<accession>A0A813JV28</accession>
<dbReference type="Gene3D" id="3.30.70.330">
    <property type="match status" value="1"/>
</dbReference>
<gene>
    <name evidence="2" type="ORF">PGLA1383_LOCUS8644</name>
    <name evidence="3" type="ORF">PGLA2088_LOCUS24612</name>
</gene>
<feature type="region of interest" description="Disordered" evidence="1">
    <location>
        <begin position="116"/>
        <end position="163"/>
    </location>
</feature>
<protein>
    <recommendedName>
        <fullName evidence="6">RRM domain-containing protein</fullName>
    </recommendedName>
</protein>
<dbReference type="OMA" id="KPRESVM"/>
<keyword evidence="5" id="KW-1185">Reference proteome</keyword>
<evidence type="ECO:0000313" key="3">
    <source>
        <dbReference type="EMBL" id="CAE8685711.1"/>
    </source>
</evidence>
<reference evidence="3" key="1">
    <citation type="submission" date="2021-02" db="EMBL/GenBank/DDBJ databases">
        <authorList>
            <person name="Dougan E. K."/>
            <person name="Rhodes N."/>
            <person name="Thang M."/>
            <person name="Chan C."/>
        </authorList>
    </citation>
    <scope>NUCLEOTIDE SEQUENCE</scope>
</reference>
<feature type="region of interest" description="Disordered" evidence="1">
    <location>
        <begin position="87"/>
        <end position="106"/>
    </location>
</feature>